<evidence type="ECO:0000256" key="1">
    <source>
        <dbReference type="ARBA" id="ARBA00004651"/>
    </source>
</evidence>
<evidence type="ECO:0000256" key="10">
    <source>
        <dbReference type="ARBA" id="ARBA00023049"/>
    </source>
</evidence>
<evidence type="ECO:0000256" key="3">
    <source>
        <dbReference type="ARBA" id="ARBA00022475"/>
    </source>
</evidence>
<feature type="transmembrane region" description="Helical" evidence="12">
    <location>
        <begin position="40"/>
        <end position="58"/>
    </location>
</feature>
<evidence type="ECO:0000313" key="15">
    <source>
        <dbReference type="Proteomes" id="UP000176303"/>
    </source>
</evidence>
<keyword evidence="10 12" id="KW-0482">Metalloprotease</keyword>
<evidence type="ECO:0000256" key="2">
    <source>
        <dbReference type="ARBA" id="ARBA00009779"/>
    </source>
</evidence>
<comment type="subcellular location">
    <subcellularLocation>
        <location evidence="1 12">Cell membrane</location>
        <topology evidence="1 12">Multi-pass membrane protein</topology>
    </subcellularLocation>
</comment>
<comment type="cofactor">
    <cofactor evidence="12">
        <name>Zn(2+)</name>
        <dbReference type="ChEBI" id="CHEBI:29105"/>
    </cofactor>
    <text evidence="12">Binds 1 zinc ion per subunit.</text>
</comment>
<keyword evidence="8 12" id="KW-0862">Zinc</keyword>
<organism evidence="14 15">
    <name type="scientific">Candidatus Uhrbacteria bacterium RIFCSPHIGHO2_02_FULL_57_19</name>
    <dbReference type="NCBI Taxonomy" id="1802391"/>
    <lineage>
        <taxon>Bacteria</taxon>
        <taxon>Candidatus Uhriibacteriota</taxon>
    </lineage>
</organism>
<dbReference type="CDD" id="cd07340">
    <property type="entry name" value="M48B_Htpx_like"/>
    <property type="match status" value="1"/>
</dbReference>
<dbReference type="STRING" id="1802391.A3D72_04590"/>
<evidence type="ECO:0000256" key="8">
    <source>
        <dbReference type="ARBA" id="ARBA00022833"/>
    </source>
</evidence>
<evidence type="ECO:0000256" key="4">
    <source>
        <dbReference type="ARBA" id="ARBA00022670"/>
    </source>
</evidence>
<keyword evidence="9 12" id="KW-1133">Transmembrane helix</keyword>
<feature type="active site" evidence="12">
    <location>
        <position position="142"/>
    </location>
</feature>
<dbReference type="InterPro" id="IPR050083">
    <property type="entry name" value="HtpX_protease"/>
</dbReference>
<reference evidence="14 15" key="1">
    <citation type="journal article" date="2016" name="Nat. Commun.">
        <title>Thousands of microbial genomes shed light on interconnected biogeochemical processes in an aquifer system.</title>
        <authorList>
            <person name="Anantharaman K."/>
            <person name="Brown C.T."/>
            <person name="Hug L.A."/>
            <person name="Sharon I."/>
            <person name="Castelle C.J."/>
            <person name="Probst A.J."/>
            <person name="Thomas B.C."/>
            <person name="Singh A."/>
            <person name="Wilkins M.J."/>
            <person name="Karaoz U."/>
            <person name="Brodie E.L."/>
            <person name="Williams K.H."/>
            <person name="Hubbard S.S."/>
            <person name="Banfield J.F."/>
        </authorList>
    </citation>
    <scope>NUCLEOTIDE SEQUENCE [LARGE SCALE GENOMIC DNA]</scope>
</reference>
<dbReference type="GO" id="GO:0004222">
    <property type="term" value="F:metalloendopeptidase activity"/>
    <property type="evidence" value="ECO:0007669"/>
    <property type="project" value="UniProtKB-UniRule"/>
</dbReference>
<keyword evidence="5 12" id="KW-0812">Transmembrane</keyword>
<gene>
    <name evidence="12" type="primary">htpX</name>
    <name evidence="14" type="ORF">A3D72_04590</name>
</gene>
<feature type="transmembrane region" description="Helical" evidence="12">
    <location>
        <begin position="12"/>
        <end position="34"/>
    </location>
</feature>
<dbReference type="HAMAP" id="MF_00188">
    <property type="entry name" value="Pept_M48_protease_HtpX"/>
    <property type="match status" value="1"/>
</dbReference>
<dbReference type="EMBL" id="MGDZ01000037">
    <property type="protein sequence ID" value="OGL73254.1"/>
    <property type="molecule type" value="Genomic_DNA"/>
</dbReference>
<feature type="binding site" evidence="12">
    <location>
        <position position="141"/>
    </location>
    <ligand>
        <name>Zn(2+)</name>
        <dbReference type="ChEBI" id="CHEBI:29105"/>
        <note>catalytic</note>
    </ligand>
</feature>
<comment type="caution">
    <text evidence="14">The sequence shown here is derived from an EMBL/GenBank/DDBJ whole genome shotgun (WGS) entry which is preliminary data.</text>
</comment>
<keyword evidence="3 12" id="KW-1003">Cell membrane</keyword>
<dbReference type="Gene3D" id="3.30.2010.10">
    <property type="entry name" value="Metalloproteases ('zincins'), catalytic domain"/>
    <property type="match status" value="1"/>
</dbReference>
<feature type="binding site" evidence="12">
    <location>
        <position position="145"/>
    </location>
    <ligand>
        <name>Zn(2+)</name>
        <dbReference type="ChEBI" id="CHEBI:29105"/>
        <note>catalytic</note>
    </ligand>
</feature>
<feature type="binding site" evidence="12">
    <location>
        <position position="218"/>
    </location>
    <ligand>
        <name>Zn(2+)</name>
        <dbReference type="ChEBI" id="CHEBI:29105"/>
        <note>catalytic</note>
    </ligand>
</feature>
<dbReference type="GO" id="GO:0005886">
    <property type="term" value="C:plasma membrane"/>
    <property type="evidence" value="ECO:0007669"/>
    <property type="project" value="UniProtKB-SubCell"/>
</dbReference>
<keyword evidence="6 12" id="KW-0479">Metal-binding</keyword>
<evidence type="ECO:0000256" key="7">
    <source>
        <dbReference type="ARBA" id="ARBA00022801"/>
    </source>
</evidence>
<accession>A0A1F7U685</accession>
<evidence type="ECO:0000259" key="13">
    <source>
        <dbReference type="Pfam" id="PF01435"/>
    </source>
</evidence>
<evidence type="ECO:0000313" key="14">
    <source>
        <dbReference type="EMBL" id="OGL73254.1"/>
    </source>
</evidence>
<dbReference type="InterPro" id="IPR001915">
    <property type="entry name" value="Peptidase_M48"/>
</dbReference>
<evidence type="ECO:0000256" key="9">
    <source>
        <dbReference type="ARBA" id="ARBA00022989"/>
    </source>
</evidence>
<dbReference type="GO" id="GO:0006508">
    <property type="term" value="P:proteolysis"/>
    <property type="evidence" value="ECO:0007669"/>
    <property type="project" value="UniProtKB-KW"/>
</dbReference>
<name>A0A1F7U685_9BACT</name>
<feature type="transmembrane region" description="Helical" evidence="12">
    <location>
        <begin position="153"/>
        <end position="174"/>
    </location>
</feature>
<feature type="transmembrane region" description="Helical" evidence="12">
    <location>
        <begin position="186"/>
        <end position="209"/>
    </location>
</feature>
<protein>
    <recommendedName>
        <fullName evidence="12">Protease HtpX homolog</fullName>
        <ecNumber evidence="12">3.4.24.-</ecNumber>
    </recommendedName>
</protein>
<dbReference type="EC" id="3.4.24.-" evidence="12"/>
<evidence type="ECO:0000256" key="5">
    <source>
        <dbReference type="ARBA" id="ARBA00022692"/>
    </source>
</evidence>
<comment type="similarity">
    <text evidence="2 12">Belongs to the peptidase M48B family.</text>
</comment>
<evidence type="ECO:0000256" key="11">
    <source>
        <dbReference type="ARBA" id="ARBA00023136"/>
    </source>
</evidence>
<dbReference type="InterPro" id="IPR022919">
    <property type="entry name" value="Pept_M48_protease_HtpX"/>
</dbReference>
<keyword evidence="11 12" id="KW-0472">Membrane</keyword>
<dbReference type="GO" id="GO:0008270">
    <property type="term" value="F:zinc ion binding"/>
    <property type="evidence" value="ECO:0007669"/>
    <property type="project" value="UniProtKB-UniRule"/>
</dbReference>
<feature type="domain" description="Peptidase M48" evidence="13">
    <location>
        <begin position="76"/>
        <end position="292"/>
    </location>
</feature>
<sequence length="293" mass="32531">MYSQIAANRRRTVVLIALFILIIIGFGWLLGIFFEDRMGMLLVAALFSLAMTAGSFYAGDKIALWTAGARETSRDENPYLHRIVENLAITAGIPKPKVFLIPEAAINAFATGRNPERASVAVTSGAIERLANEELEGVLAHELSHIKNFDIRVMMVVIVLVGMIALLADWFLRLHFFQGRGDRDRAIHPVFLLAGLILAILMPLVAQLIKLAVSRKREYLADASGALLTRYPEGLARALEKIAADKRPLRRATEATAHLYIANPFGGKRQILTRLFSTHPPVEDRVRILRNMA</sequence>
<evidence type="ECO:0000256" key="12">
    <source>
        <dbReference type="HAMAP-Rule" id="MF_00188"/>
    </source>
</evidence>
<proteinExistence type="inferred from homology"/>
<dbReference type="Pfam" id="PF01435">
    <property type="entry name" value="Peptidase_M48"/>
    <property type="match status" value="1"/>
</dbReference>
<keyword evidence="4 12" id="KW-0645">Protease</keyword>
<evidence type="ECO:0000256" key="6">
    <source>
        <dbReference type="ARBA" id="ARBA00022723"/>
    </source>
</evidence>
<dbReference type="AlphaFoldDB" id="A0A1F7U685"/>
<dbReference type="Proteomes" id="UP000176303">
    <property type="component" value="Unassembled WGS sequence"/>
</dbReference>
<keyword evidence="7 12" id="KW-0378">Hydrolase</keyword>
<dbReference type="PANTHER" id="PTHR43221:SF1">
    <property type="entry name" value="PROTEASE HTPX"/>
    <property type="match status" value="1"/>
</dbReference>
<dbReference type="PANTHER" id="PTHR43221">
    <property type="entry name" value="PROTEASE HTPX"/>
    <property type="match status" value="1"/>
</dbReference>